<feature type="domain" description="Histone chaperone RTT106/FACT complex subunit SPT16-like middle" evidence="5">
    <location>
        <begin position="226"/>
        <end position="319"/>
    </location>
</feature>
<dbReference type="Pfam" id="PF08512">
    <property type="entry name" value="Rttp106-like_middle"/>
    <property type="match status" value="1"/>
</dbReference>
<evidence type="ECO:0000313" key="6">
    <source>
        <dbReference type="EMBL" id="TKX22877.1"/>
    </source>
</evidence>
<proteinExistence type="inferred from homology"/>
<dbReference type="PANTHER" id="PTHR45849">
    <property type="entry name" value="FACT COMPLEX SUBUNIT SSRP1"/>
    <property type="match status" value="1"/>
</dbReference>
<dbReference type="InterPro" id="IPR050454">
    <property type="entry name" value="RTT106/SSRP1_HistChap/FACT"/>
</dbReference>
<feature type="compositionally biased region" description="Acidic residues" evidence="4">
    <location>
        <begin position="366"/>
        <end position="410"/>
    </location>
</feature>
<dbReference type="Proteomes" id="UP000308133">
    <property type="component" value="Unassembled WGS sequence"/>
</dbReference>
<protein>
    <recommendedName>
        <fullName evidence="5">Histone chaperone RTT106/FACT complex subunit SPT16-like middle domain-containing protein</fullName>
    </recommendedName>
</protein>
<organism evidence="6 7">
    <name type="scientific">Elsinoe australis</name>
    <dbReference type="NCBI Taxonomy" id="40998"/>
    <lineage>
        <taxon>Eukaryota</taxon>
        <taxon>Fungi</taxon>
        <taxon>Dikarya</taxon>
        <taxon>Ascomycota</taxon>
        <taxon>Pezizomycotina</taxon>
        <taxon>Dothideomycetes</taxon>
        <taxon>Dothideomycetidae</taxon>
        <taxon>Myriangiales</taxon>
        <taxon>Elsinoaceae</taxon>
        <taxon>Elsinoe</taxon>
    </lineage>
</organism>
<dbReference type="GO" id="GO:0031491">
    <property type="term" value="F:nucleosome binding"/>
    <property type="evidence" value="ECO:0007669"/>
    <property type="project" value="TreeGrafter"/>
</dbReference>
<comment type="similarity">
    <text evidence="1">Belongs to the RTT106 family.</text>
</comment>
<name>A0A4U7B608_9PEZI</name>
<evidence type="ECO:0000313" key="7">
    <source>
        <dbReference type="Proteomes" id="UP000308133"/>
    </source>
</evidence>
<comment type="subunit">
    <text evidence="3">Interacts with histones H3 and H4.</text>
</comment>
<evidence type="ECO:0000256" key="2">
    <source>
        <dbReference type="ARBA" id="ARBA00037550"/>
    </source>
</evidence>
<dbReference type="InterPro" id="IPR011993">
    <property type="entry name" value="PH-like_dom_sf"/>
</dbReference>
<sequence length="410" mass="44956">MAELEQLRSAFSQDQNLCNRVLAAAQQSREQLQLSLDIVRYFTRGAVTNGTNGTSASKKRKLDADPDTTTSLDLSSCSTLLSLPDTSFTIPIRKKASLDLLASNSTSPSTAPGGLRITSKDITYTITWPQIAHIFCVPVPEKAAKTHNFVILLLSPTSGETQFVFSLPETKYTGTSDLAGENDTWVSLAGRTLNTYLAPHGRGVTLPDEEQFASAVPQSHRKGEAAYHVKAHLGSKEGYLFFLGTGVLFGFKKPVMFFPFERVESTSYTSVLQRTFNLVVTAVKEDGEREEVEFGMIDQADFAGIDAYVKGHGLNDASMAEQRMAKRIGVNDPRRRKGEKDGEGAEVVQNGEEESELVKAERQLQDEEDEEEEDYDPGSEGESEGEGSESEEEGDDGPVEEVEGEEEDEE</sequence>
<dbReference type="PANTHER" id="PTHR45849:SF3">
    <property type="entry name" value="HISTONE CHAPERONE RTT106"/>
    <property type="match status" value="1"/>
</dbReference>
<feature type="region of interest" description="Disordered" evidence="4">
    <location>
        <begin position="324"/>
        <end position="410"/>
    </location>
</feature>
<feature type="compositionally biased region" description="Basic and acidic residues" evidence="4">
    <location>
        <begin position="356"/>
        <end position="365"/>
    </location>
</feature>
<dbReference type="InterPro" id="IPR013719">
    <property type="entry name" value="RTT106/SPT16-like_middle_dom"/>
</dbReference>
<dbReference type="EMBL" id="PTQR01000060">
    <property type="protein sequence ID" value="TKX22877.1"/>
    <property type="molecule type" value="Genomic_DNA"/>
</dbReference>
<dbReference type="SUPFAM" id="SSF50729">
    <property type="entry name" value="PH domain-like"/>
    <property type="match status" value="1"/>
</dbReference>
<dbReference type="AlphaFoldDB" id="A0A4U7B608"/>
<evidence type="ECO:0000259" key="5">
    <source>
        <dbReference type="SMART" id="SM01287"/>
    </source>
</evidence>
<reference evidence="6 7" key="1">
    <citation type="submission" date="2018-02" db="EMBL/GenBank/DDBJ databases">
        <title>Draft genome sequences of Elsinoe sp., causing black scab on jojoba.</title>
        <authorList>
            <person name="Stodart B."/>
            <person name="Jeffress S."/>
            <person name="Ash G."/>
            <person name="Arun Chinnappa K."/>
        </authorList>
    </citation>
    <scope>NUCLEOTIDE SEQUENCE [LARGE SCALE GENOMIC DNA]</scope>
    <source>
        <strain evidence="6 7">Hillstone_2</strain>
    </source>
</reference>
<evidence type="ECO:0000256" key="1">
    <source>
        <dbReference type="ARBA" id="ARBA00006159"/>
    </source>
</evidence>
<gene>
    <name evidence="6" type="ORF">C1H76_4912</name>
</gene>
<comment type="function">
    <text evidence="2">Histones H3 and H4 chaperone involved in the nucleosome formation and heterochromatin silencing. Required for the deposition of H3K56ac-carrying H3-H4 complex onto newly-replicated DNA. Plays a role in the transcriptional regulation of the cell-cycle dependent histone genes by creating a repressive structure at the core histone gene promoter.</text>
</comment>
<dbReference type="GO" id="GO:0042393">
    <property type="term" value="F:histone binding"/>
    <property type="evidence" value="ECO:0007669"/>
    <property type="project" value="TreeGrafter"/>
</dbReference>
<dbReference type="SMART" id="SM01287">
    <property type="entry name" value="Rtt106"/>
    <property type="match status" value="1"/>
</dbReference>
<comment type="caution">
    <text evidence="6">The sequence shown here is derived from an EMBL/GenBank/DDBJ whole genome shotgun (WGS) entry which is preliminary data.</text>
</comment>
<evidence type="ECO:0000256" key="3">
    <source>
        <dbReference type="ARBA" id="ARBA00038654"/>
    </source>
</evidence>
<dbReference type="Gene3D" id="2.30.29.30">
    <property type="entry name" value="Pleckstrin-homology domain (PH domain)/Phosphotyrosine-binding domain (PTB)"/>
    <property type="match status" value="1"/>
</dbReference>
<accession>A0A4U7B608</accession>
<evidence type="ECO:0000256" key="4">
    <source>
        <dbReference type="SAM" id="MobiDB-lite"/>
    </source>
</evidence>